<dbReference type="GeneID" id="93270506"/>
<accession>A0ABD7Z9E1</accession>
<dbReference type="AlphaFoldDB" id="A0ABD7Z9E1"/>
<dbReference type="RefSeq" id="WP_070651668.1">
    <property type="nucleotide sequence ID" value="NZ_CP132484.1"/>
</dbReference>
<dbReference type="Proteomes" id="UP001229832">
    <property type="component" value="Chromosome"/>
</dbReference>
<sequence>MKFTISINDWLYLKGKLDNVLEKMLTASIESDRVTMSLCSKYDFDDLVNAYGGIIQDSMVDEEFATDDTIRLERIWDNHFVRRN</sequence>
<evidence type="ECO:0000313" key="1">
    <source>
        <dbReference type="EMBL" id="WLV83579.1"/>
    </source>
</evidence>
<evidence type="ECO:0000313" key="2">
    <source>
        <dbReference type="Proteomes" id="UP001229832"/>
    </source>
</evidence>
<protein>
    <submittedName>
        <fullName evidence="1">Uncharacterized protein</fullName>
    </submittedName>
</protein>
<reference evidence="1 2" key="1">
    <citation type="submission" date="2023-08" db="EMBL/GenBank/DDBJ databases">
        <authorList>
            <person name="Buchebner-Jance M."/>
        </authorList>
    </citation>
    <scope>NUCLEOTIDE SEQUENCE [LARGE SCALE GENOMIC DNA]</scope>
    <source>
        <strain evidence="1 2">NCIMB 15475</strain>
    </source>
</reference>
<name>A0ABD7Z9E1_LACZE</name>
<organism evidence="1 2">
    <name type="scientific">Lacticaseibacillus zeae subsp. silagei</name>
    <dbReference type="NCBI Taxonomy" id="3068307"/>
    <lineage>
        <taxon>Bacteria</taxon>
        <taxon>Bacillati</taxon>
        <taxon>Bacillota</taxon>
        <taxon>Bacilli</taxon>
        <taxon>Lactobacillales</taxon>
        <taxon>Lactobacillaceae</taxon>
        <taxon>Lacticaseibacillus</taxon>
    </lineage>
</organism>
<keyword evidence="2" id="KW-1185">Reference proteome</keyword>
<proteinExistence type="predicted"/>
<dbReference type="EMBL" id="CP132485">
    <property type="protein sequence ID" value="WLV83579.1"/>
    <property type="molecule type" value="Genomic_DNA"/>
</dbReference>
<gene>
    <name evidence="1" type="ORF">LACZS2_002826</name>
</gene>